<name>A0A8J2SPR4_9STRA</name>
<accession>A0A8J2SPR4</accession>
<protein>
    <submittedName>
        <fullName evidence="1">Uncharacterized protein</fullName>
    </submittedName>
</protein>
<keyword evidence="2" id="KW-1185">Reference proteome</keyword>
<dbReference type="Proteomes" id="UP000789595">
    <property type="component" value="Unassembled WGS sequence"/>
</dbReference>
<dbReference type="AlphaFoldDB" id="A0A8J2SPR4"/>
<comment type="caution">
    <text evidence="1">The sequence shown here is derived from an EMBL/GenBank/DDBJ whole genome shotgun (WGS) entry which is preliminary data.</text>
</comment>
<evidence type="ECO:0000313" key="1">
    <source>
        <dbReference type="EMBL" id="CAH0374495.1"/>
    </source>
</evidence>
<proteinExistence type="predicted"/>
<reference evidence="1" key="1">
    <citation type="submission" date="2021-11" db="EMBL/GenBank/DDBJ databases">
        <authorList>
            <consortium name="Genoscope - CEA"/>
            <person name="William W."/>
        </authorList>
    </citation>
    <scope>NUCLEOTIDE SEQUENCE</scope>
</reference>
<organism evidence="1 2">
    <name type="scientific">Pelagomonas calceolata</name>
    <dbReference type="NCBI Taxonomy" id="35677"/>
    <lineage>
        <taxon>Eukaryota</taxon>
        <taxon>Sar</taxon>
        <taxon>Stramenopiles</taxon>
        <taxon>Ochrophyta</taxon>
        <taxon>Pelagophyceae</taxon>
        <taxon>Pelagomonadales</taxon>
        <taxon>Pelagomonadaceae</taxon>
        <taxon>Pelagomonas</taxon>
    </lineage>
</organism>
<evidence type="ECO:0000313" key="2">
    <source>
        <dbReference type="Proteomes" id="UP000789595"/>
    </source>
</evidence>
<sequence>MVRSNNAVLLTAPPRAVDPDGTLATRLMKLTNATAFVVDPTLHEPAPLAHPTIELFVADDTARREVDSRRAALEAAAGNAWARSNARAHRVARLNDDILVRATAPESSEPSLDWALGRARRLLTARRRGCVDVLCAIEDDDDVFEDMCEIFTSGIRGEAARRADPTEPLARLVRVESAVVPEDVARREEGYDDVLFRRATRGDDRAMFDRCLDECETCVYWVDSDAVQLPRGAAFVAAGSSVDAAAAGCRATVVDWEAAAAFCDAKNGGASYLNTCV</sequence>
<gene>
    <name evidence="1" type="ORF">PECAL_4P17800</name>
</gene>
<dbReference type="EMBL" id="CAKKNE010000004">
    <property type="protein sequence ID" value="CAH0374495.1"/>
    <property type="molecule type" value="Genomic_DNA"/>
</dbReference>